<dbReference type="AlphaFoldDB" id="A0A3B0T854"/>
<dbReference type="InterPro" id="IPR050107">
    <property type="entry name" value="ABC_carbohydrate_import_ATPase"/>
</dbReference>
<sequence>MDQSSQETGKNEAEIVLRLSGITKRFGPLVANNAISFDLKRGEVVALLGENGAGKTTLMNILFGHYVADEGEVEVFGKILPQGEPRAALDAGIGMVHQHFTLADQMSVVENIALGTQPLFAPRLNRAKALARIGELSSDFGLEVKPDALVGELSVGERQRVEILKALYRNARVLILDEPTAVLTPLETEALFKTLKMLVAKGLSIIFISHKLVEVMAVSDRVLVLRSGRLSGQRQTDKTNKSELAELMVGGEIDFPAIAEKEVGATLFAMKDVHASEAGAGAALKGISLELKAGEIVGLAGVSGNGQAALAALIAGTLAPQSGTLAINGKKISRWSPRTALDHRIGRIPEDRHAVGMIGDMSITENMISERYDTRRFSRFGVLDWKAARGFAEEIIDAYDIKCPSPEAAVRLLSGGNMQKLILGRALDGDPLIILANQPTRGLDVGAVAYVHKKLLEARARGAAILLISEDLDEILTLADRIIVMSKGRLSTPSPRGERSVRQLGELMAGHGFSDKDGPDTESANAA</sequence>
<dbReference type="Gene3D" id="3.40.50.300">
    <property type="entry name" value="P-loop containing nucleotide triphosphate hydrolases"/>
    <property type="match status" value="2"/>
</dbReference>
<evidence type="ECO:0000256" key="7">
    <source>
        <dbReference type="ARBA" id="ARBA00022967"/>
    </source>
</evidence>
<dbReference type="GO" id="GO:0005886">
    <property type="term" value="C:plasma membrane"/>
    <property type="evidence" value="ECO:0007669"/>
    <property type="project" value="UniProtKB-SubCell"/>
</dbReference>
<dbReference type="PANTHER" id="PTHR43790:SF9">
    <property type="entry name" value="GALACTOFURANOSE TRANSPORTER ATP-BINDING PROTEIN YTFR"/>
    <property type="match status" value="1"/>
</dbReference>
<feature type="domain" description="ABC transporter" evidence="10">
    <location>
        <begin position="17"/>
        <end position="252"/>
    </location>
</feature>
<dbReference type="CDD" id="cd03216">
    <property type="entry name" value="ABC_Carb_Monos_I"/>
    <property type="match status" value="1"/>
</dbReference>
<evidence type="ECO:0000313" key="11">
    <source>
        <dbReference type="EMBL" id="VAW14218.1"/>
    </source>
</evidence>
<dbReference type="EMBL" id="UOEO01000005">
    <property type="protein sequence ID" value="VAW14218.1"/>
    <property type="molecule type" value="Genomic_DNA"/>
</dbReference>
<evidence type="ECO:0000259" key="10">
    <source>
        <dbReference type="PROSITE" id="PS50893"/>
    </source>
</evidence>
<gene>
    <name evidence="11" type="ORF">MNBD_ALPHA12-38</name>
</gene>
<dbReference type="FunFam" id="3.40.50.300:FF:000127">
    <property type="entry name" value="Ribose import ATP-binding protein RbsA"/>
    <property type="match status" value="1"/>
</dbReference>
<evidence type="ECO:0000256" key="6">
    <source>
        <dbReference type="ARBA" id="ARBA00022840"/>
    </source>
</evidence>
<dbReference type="InterPro" id="IPR003439">
    <property type="entry name" value="ABC_transporter-like_ATP-bd"/>
</dbReference>
<reference evidence="11" key="1">
    <citation type="submission" date="2018-06" db="EMBL/GenBank/DDBJ databases">
        <authorList>
            <person name="Zhirakovskaya E."/>
        </authorList>
    </citation>
    <scope>NUCLEOTIDE SEQUENCE</scope>
</reference>
<dbReference type="GO" id="GO:0016887">
    <property type="term" value="F:ATP hydrolysis activity"/>
    <property type="evidence" value="ECO:0007669"/>
    <property type="project" value="InterPro"/>
</dbReference>
<evidence type="ECO:0000256" key="3">
    <source>
        <dbReference type="ARBA" id="ARBA00022475"/>
    </source>
</evidence>
<feature type="domain" description="ABC transporter" evidence="10">
    <location>
        <begin position="268"/>
        <end position="512"/>
    </location>
</feature>
<keyword evidence="2" id="KW-0813">Transport</keyword>
<evidence type="ECO:0000256" key="9">
    <source>
        <dbReference type="SAM" id="MobiDB-lite"/>
    </source>
</evidence>
<dbReference type="PANTHER" id="PTHR43790">
    <property type="entry name" value="CARBOHYDRATE TRANSPORT ATP-BINDING PROTEIN MG119-RELATED"/>
    <property type="match status" value="1"/>
</dbReference>
<evidence type="ECO:0000256" key="8">
    <source>
        <dbReference type="ARBA" id="ARBA00023136"/>
    </source>
</evidence>
<accession>A0A3B0T854</accession>
<dbReference type="InterPro" id="IPR027417">
    <property type="entry name" value="P-loop_NTPase"/>
</dbReference>
<organism evidence="11">
    <name type="scientific">hydrothermal vent metagenome</name>
    <dbReference type="NCBI Taxonomy" id="652676"/>
    <lineage>
        <taxon>unclassified sequences</taxon>
        <taxon>metagenomes</taxon>
        <taxon>ecological metagenomes</taxon>
    </lineage>
</organism>
<evidence type="ECO:0000256" key="1">
    <source>
        <dbReference type="ARBA" id="ARBA00004202"/>
    </source>
</evidence>
<dbReference type="CDD" id="cd03215">
    <property type="entry name" value="ABC_Carb_Monos_II"/>
    <property type="match status" value="1"/>
</dbReference>
<dbReference type="Pfam" id="PF00005">
    <property type="entry name" value="ABC_tran"/>
    <property type="match status" value="2"/>
</dbReference>
<proteinExistence type="predicted"/>
<keyword evidence="7" id="KW-1278">Translocase</keyword>
<protein>
    <recommendedName>
        <fullName evidence="10">ABC transporter domain-containing protein</fullName>
    </recommendedName>
</protein>
<keyword evidence="6" id="KW-0067">ATP-binding</keyword>
<keyword evidence="4" id="KW-0677">Repeat</keyword>
<evidence type="ECO:0000256" key="4">
    <source>
        <dbReference type="ARBA" id="ARBA00022737"/>
    </source>
</evidence>
<dbReference type="InterPro" id="IPR017871">
    <property type="entry name" value="ABC_transporter-like_CS"/>
</dbReference>
<keyword evidence="5" id="KW-0547">Nucleotide-binding</keyword>
<keyword evidence="8" id="KW-0472">Membrane</keyword>
<comment type="subcellular location">
    <subcellularLocation>
        <location evidence="1">Cell membrane</location>
        <topology evidence="1">Peripheral membrane protein</topology>
    </subcellularLocation>
</comment>
<dbReference type="PROSITE" id="PS00211">
    <property type="entry name" value="ABC_TRANSPORTER_1"/>
    <property type="match status" value="2"/>
</dbReference>
<evidence type="ECO:0000256" key="2">
    <source>
        <dbReference type="ARBA" id="ARBA00022448"/>
    </source>
</evidence>
<dbReference type="GO" id="GO:0005524">
    <property type="term" value="F:ATP binding"/>
    <property type="evidence" value="ECO:0007669"/>
    <property type="project" value="UniProtKB-KW"/>
</dbReference>
<dbReference type="SUPFAM" id="SSF52540">
    <property type="entry name" value="P-loop containing nucleoside triphosphate hydrolases"/>
    <property type="match status" value="2"/>
</dbReference>
<evidence type="ECO:0000256" key="5">
    <source>
        <dbReference type="ARBA" id="ARBA00022741"/>
    </source>
</evidence>
<name>A0A3B0T854_9ZZZZ</name>
<dbReference type="SMART" id="SM00382">
    <property type="entry name" value="AAA"/>
    <property type="match status" value="2"/>
</dbReference>
<dbReference type="PROSITE" id="PS50893">
    <property type="entry name" value="ABC_TRANSPORTER_2"/>
    <property type="match status" value="2"/>
</dbReference>
<keyword evidence="3" id="KW-1003">Cell membrane</keyword>
<feature type="region of interest" description="Disordered" evidence="9">
    <location>
        <begin position="489"/>
        <end position="527"/>
    </location>
</feature>
<dbReference type="InterPro" id="IPR003593">
    <property type="entry name" value="AAA+_ATPase"/>
</dbReference>